<proteinExistence type="predicted"/>
<evidence type="ECO:0000313" key="3">
    <source>
        <dbReference type="EMBL" id="MWA03330.1"/>
    </source>
</evidence>
<dbReference type="PANTHER" id="PTHR35526">
    <property type="entry name" value="ANTI-SIGMA-F FACTOR RSBW-RELATED"/>
    <property type="match status" value="1"/>
</dbReference>
<feature type="domain" description="Histidine kinase/HSP90-like ATPase" evidence="2">
    <location>
        <begin position="26"/>
        <end position="129"/>
    </location>
</feature>
<dbReference type="Pfam" id="PF13581">
    <property type="entry name" value="HATPase_c_2"/>
    <property type="match status" value="1"/>
</dbReference>
<dbReference type="EMBL" id="WBMS02000019">
    <property type="protein sequence ID" value="MWA03330.1"/>
    <property type="molecule type" value="Genomic_DNA"/>
</dbReference>
<dbReference type="InterPro" id="IPR050267">
    <property type="entry name" value="Anti-sigma-factor_SerPK"/>
</dbReference>
<keyword evidence="4" id="KW-1185">Reference proteome</keyword>
<keyword evidence="1" id="KW-0723">Serine/threonine-protein kinase</keyword>
<dbReference type="PANTHER" id="PTHR35526:SF3">
    <property type="entry name" value="ANTI-SIGMA-F FACTOR RSBW"/>
    <property type="match status" value="1"/>
</dbReference>
<dbReference type="Gene3D" id="3.30.565.10">
    <property type="entry name" value="Histidine kinase-like ATPase, C-terminal domain"/>
    <property type="match status" value="1"/>
</dbReference>
<keyword evidence="1" id="KW-0418">Kinase</keyword>
<organism evidence="3 4">
    <name type="scientific">Actinomadura physcomitrii</name>
    <dbReference type="NCBI Taxonomy" id="2650748"/>
    <lineage>
        <taxon>Bacteria</taxon>
        <taxon>Bacillati</taxon>
        <taxon>Actinomycetota</taxon>
        <taxon>Actinomycetes</taxon>
        <taxon>Streptosporangiales</taxon>
        <taxon>Thermomonosporaceae</taxon>
        <taxon>Actinomadura</taxon>
    </lineage>
</organism>
<dbReference type="RefSeq" id="WP_151595880.1">
    <property type="nucleotide sequence ID" value="NZ_WBMS02000019.1"/>
</dbReference>
<keyword evidence="1" id="KW-0808">Transferase</keyword>
<dbReference type="SUPFAM" id="SSF55874">
    <property type="entry name" value="ATPase domain of HSP90 chaperone/DNA topoisomerase II/histidine kinase"/>
    <property type="match status" value="1"/>
</dbReference>
<evidence type="ECO:0000313" key="4">
    <source>
        <dbReference type="Proteomes" id="UP000462055"/>
    </source>
</evidence>
<dbReference type="Proteomes" id="UP000462055">
    <property type="component" value="Unassembled WGS sequence"/>
</dbReference>
<dbReference type="GO" id="GO:0004674">
    <property type="term" value="F:protein serine/threonine kinase activity"/>
    <property type="evidence" value="ECO:0007669"/>
    <property type="project" value="UniProtKB-KW"/>
</dbReference>
<comment type="caution">
    <text evidence="3">The sequence shown here is derived from an EMBL/GenBank/DDBJ whole genome shotgun (WGS) entry which is preliminary data.</text>
</comment>
<name>A0A6I4MEM7_9ACTN</name>
<dbReference type="InterPro" id="IPR036890">
    <property type="entry name" value="HATPase_C_sf"/>
</dbReference>
<protein>
    <recommendedName>
        <fullName evidence="2">Histidine kinase/HSP90-like ATPase domain-containing protein</fullName>
    </recommendedName>
</protein>
<sequence>MSAMALAPESPRTLVLEPTVHAPLLARRFLAGCFAEWGIEDDHLGRVVVCELVTNAWRHGEGPIVVRLYLEEGDGRPVVEVWDAGAGRPVVRPPDDGAVCGRGLVLVAGFARGCWGVRPLNEGGKAVWAKLPGAE</sequence>
<gene>
    <name evidence="3" type="ORF">F8568_023710</name>
</gene>
<dbReference type="CDD" id="cd16936">
    <property type="entry name" value="HATPase_RsbW-like"/>
    <property type="match status" value="1"/>
</dbReference>
<dbReference type="AlphaFoldDB" id="A0A6I4MEM7"/>
<dbReference type="InterPro" id="IPR003594">
    <property type="entry name" value="HATPase_dom"/>
</dbReference>
<evidence type="ECO:0000259" key="2">
    <source>
        <dbReference type="Pfam" id="PF13581"/>
    </source>
</evidence>
<evidence type="ECO:0000256" key="1">
    <source>
        <dbReference type="ARBA" id="ARBA00022527"/>
    </source>
</evidence>
<accession>A0A6I4MEM7</accession>
<reference evidence="3" key="1">
    <citation type="submission" date="2019-12" db="EMBL/GenBank/DDBJ databases">
        <title>Actinomadura physcomitrii sp. nov., a novel actinomycete isolated from moss [Physcomitrium sphaericum (Ludw) Fuernr].</title>
        <authorList>
            <person name="Zhuang X."/>
        </authorList>
    </citation>
    <scope>NUCLEOTIDE SEQUENCE [LARGE SCALE GENOMIC DNA]</scope>
    <source>
        <strain evidence="3">LD22</strain>
    </source>
</reference>